<protein>
    <recommendedName>
        <fullName evidence="4">Centromere protein M</fullName>
    </recommendedName>
</protein>
<dbReference type="AlphaFoldDB" id="A0A834XLB5"/>
<comment type="caution">
    <text evidence="2">The sequence shown here is derived from an EMBL/GenBank/DDBJ whole genome shotgun (WGS) entry which is preliminary data.</text>
</comment>
<evidence type="ECO:0008006" key="4">
    <source>
        <dbReference type="Google" id="ProtNLM"/>
    </source>
</evidence>
<reference evidence="2 3" key="1">
    <citation type="submission" date="2020-08" db="EMBL/GenBank/DDBJ databases">
        <title>Aphidius gifuensis genome sequencing and assembly.</title>
        <authorList>
            <person name="Du Z."/>
        </authorList>
    </citation>
    <scope>NUCLEOTIDE SEQUENCE [LARGE SCALE GENOMIC DNA]</scope>
    <source>
        <strain evidence="2">YNYX2018</strain>
        <tissue evidence="2">Adults</tissue>
    </source>
</reference>
<dbReference type="EMBL" id="JACMRX010000005">
    <property type="protein sequence ID" value="KAF7988977.1"/>
    <property type="molecule type" value="Genomic_DNA"/>
</dbReference>
<dbReference type="EMBL" id="JACMRX010000005">
    <property type="protein sequence ID" value="KAF7988741.1"/>
    <property type="molecule type" value="Genomic_DNA"/>
</dbReference>
<sequence>MAGALRNCGSLRTNNATISFLVVATSDLCDKVFDALHVAAKERKCRIVVHQCEFIAEVTRPNFNLAVDFIVFAIDGQVTQSIVELEKNISFVDDDYFISGKSCLVYCQGKFNNLGVILYKAQQLADKYSIRSFLTTNINDLDNSLELAKKILNICDGVLSLEQGLPIFNI</sequence>
<organism evidence="2 3">
    <name type="scientific">Aphidius gifuensis</name>
    <name type="common">Parasitoid wasp</name>
    <dbReference type="NCBI Taxonomy" id="684658"/>
    <lineage>
        <taxon>Eukaryota</taxon>
        <taxon>Metazoa</taxon>
        <taxon>Ecdysozoa</taxon>
        <taxon>Arthropoda</taxon>
        <taxon>Hexapoda</taxon>
        <taxon>Insecta</taxon>
        <taxon>Pterygota</taxon>
        <taxon>Neoptera</taxon>
        <taxon>Endopterygota</taxon>
        <taxon>Hymenoptera</taxon>
        <taxon>Apocrita</taxon>
        <taxon>Ichneumonoidea</taxon>
        <taxon>Braconidae</taxon>
        <taxon>Aphidiinae</taxon>
        <taxon>Aphidius</taxon>
    </lineage>
</organism>
<evidence type="ECO:0000313" key="3">
    <source>
        <dbReference type="Proteomes" id="UP000639338"/>
    </source>
</evidence>
<evidence type="ECO:0000313" key="1">
    <source>
        <dbReference type="EMBL" id="KAF7988741.1"/>
    </source>
</evidence>
<gene>
    <name evidence="1" type="ORF">HCN44_001314</name>
    <name evidence="2" type="ORF">HCN44_007287</name>
</gene>
<dbReference type="Pfam" id="PF11111">
    <property type="entry name" value="CENP-M"/>
    <property type="match status" value="1"/>
</dbReference>
<dbReference type="InterPro" id="IPR020987">
    <property type="entry name" value="Centromere_Cenp-M"/>
</dbReference>
<name>A0A834XLB5_APHGI</name>
<accession>A0A834XLB5</accession>
<dbReference type="Gene3D" id="3.40.50.300">
    <property type="entry name" value="P-loop containing nucleotide triphosphate hydrolases"/>
    <property type="match status" value="1"/>
</dbReference>
<dbReference type="OrthoDB" id="8110633at2759"/>
<dbReference type="InterPro" id="IPR027417">
    <property type="entry name" value="P-loop_NTPase"/>
</dbReference>
<keyword evidence="3" id="KW-1185">Reference proteome</keyword>
<proteinExistence type="predicted"/>
<evidence type="ECO:0000313" key="2">
    <source>
        <dbReference type="EMBL" id="KAF7988977.1"/>
    </source>
</evidence>
<dbReference type="Proteomes" id="UP000639338">
    <property type="component" value="Unassembled WGS sequence"/>
</dbReference>